<keyword evidence="2 5" id="KW-0945">Host-virus interaction</keyword>
<dbReference type="Pfam" id="PF01407">
    <property type="entry name" value="Gemini_AL3"/>
    <property type="match status" value="1"/>
</dbReference>
<evidence type="ECO:0000256" key="1">
    <source>
        <dbReference type="ARBA" id="ARBA00009424"/>
    </source>
</evidence>
<evidence type="ECO:0000313" key="6">
    <source>
        <dbReference type="EMBL" id="QDZ36645.1"/>
    </source>
</evidence>
<gene>
    <name evidence="6" type="primary">C3</name>
</gene>
<evidence type="ECO:0000256" key="3">
    <source>
        <dbReference type="ARBA" id="ARBA00025603"/>
    </source>
</evidence>
<comment type="function">
    <text evidence="3">Increases viral DNA accumulation. Enhances infectivity and symptom expression.</text>
</comment>
<organism evidence="6">
    <name type="scientific">Common bean curly stunt virus</name>
    <dbReference type="NCBI Taxonomy" id="2600315"/>
    <lineage>
        <taxon>Viruses</taxon>
        <taxon>Monodnaviria</taxon>
        <taxon>Shotokuvirae</taxon>
        <taxon>Cressdnaviricota</taxon>
        <taxon>Repensiviricetes</taxon>
        <taxon>Geplafuvirales</taxon>
        <taxon>Geminiviridae</taxon>
    </lineage>
</organism>
<evidence type="ECO:0000256" key="2">
    <source>
        <dbReference type="ARBA" id="ARBA00022581"/>
    </source>
</evidence>
<dbReference type="EMBL" id="MK673513">
    <property type="protein sequence ID" value="QDZ36645.1"/>
    <property type="molecule type" value="Genomic_DNA"/>
</dbReference>
<evidence type="ECO:0000256" key="4">
    <source>
        <dbReference type="ARBA" id="ARBA00025955"/>
    </source>
</evidence>
<dbReference type="PRINTS" id="PR00231">
    <property type="entry name" value="GEMCOATAL3"/>
</dbReference>
<accession>A0A5B8ND98</accession>
<reference evidence="6" key="1">
    <citation type="submission" date="2019-03" db="EMBL/GenBank/DDBJ databases">
        <title>Molecular characterization of common bean curly stunt virus: a novel intergeneric recombinant geminivirus in China.</title>
        <authorList>
            <person name="Zhang R."/>
            <person name="Wu X."/>
            <person name="Cheng X."/>
        </authorList>
    </citation>
    <scope>NUCLEOTIDE SEQUENCE</scope>
    <source>
        <strain evidence="6">Harbin-01</strain>
    </source>
</reference>
<evidence type="ECO:0000256" key="5">
    <source>
        <dbReference type="RuleBase" id="RU363029"/>
    </source>
</evidence>
<sequence length="132" mass="15616">MDFRTETPITHTQATTSVNVALVPNPIYIKLIDFYRYRQVYQTKIQLRFNHNLRKALNLHKCWLNLTITGTHSTLTGERFIRVLWNRLLRYFRIKGVISINIVISALDYVLYEEFQFVSSVIQDSSVAMKLY</sequence>
<dbReference type="GO" id="GO:0016032">
    <property type="term" value="P:viral process"/>
    <property type="evidence" value="ECO:0007669"/>
    <property type="project" value="InterPro"/>
</dbReference>
<comment type="subunit">
    <text evidence="4 5">Homooligomer. Interacts with the replication-associated protein (REP). Interacts with host proliferating cell nuclear antigen (PCNA). Interacts with host retinoblastoma-related protein 1 (RBR1), and may thereby deregulate the host cell cycle. Oligomerization and interaction with PCNA are necessary for optimal replication enhancement.</text>
</comment>
<name>A0A5B8ND98_9GEMI</name>
<proteinExistence type="inferred from homology"/>
<comment type="similarity">
    <text evidence="1 5">Belongs to the geminiviridae replication enhancer protein family.</text>
</comment>
<protein>
    <recommendedName>
        <fullName evidence="5">Replication enhancer</fullName>
        <shortName evidence="5">REn</shortName>
    </recommendedName>
</protein>
<dbReference type="InterPro" id="IPR000657">
    <property type="entry name" value="Gemini_AL3"/>
</dbReference>